<keyword evidence="1" id="KW-1133">Transmembrane helix</keyword>
<proteinExistence type="predicted"/>
<dbReference type="RefSeq" id="WP_275109773.1">
    <property type="nucleotide sequence ID" value="NZ_JAKJSC010000001.1"/>
</dbReference>
<name>A0ABT5VSR7_9BACT</name>
<evidence type="ECO:0000313" key="2">
    <source>
        <dbReference type="EMBL" id="MDE5418448.1"/>
    </source>
</evidence>
<evidence type="ECO:0000313" key="3">
    <source>
        <dbReference type="Proteomes" id="UP001528920"/>
    </source>
</evidence>
<feature type="transmembrane region" description="Helical" evidence="1">
    <location>
        <begin position="26"/>
        <end position="51"/>
    </location>
</feature>
<feature type="transmembrane region" description="Helical" evidence="1">
    <location>
        <begin position="63"/>
        <end position="80"/>
    </location>
</feature>
<reference evidence="2 3" key="1">
    <citation type="submission" date="2022-01" db="EMBL/GenBank/DDBJ databases">
        <title>Labilibaculum sp. nov, a marine bacterium isolated from Antarctica.</title>
        <authorList>
            <person name="Dai W."/>
        </authorList>
    </citation>
    <scope>NUCLEOTIDE SEQUENCE [LARGE SCALE GENOMIC DNA]</scope>
    <source>
        <strain evidence="2 3">DW002</strain>
    </source>
</reference>
<dbReference type="Proteomes" id="UP001528920">
    <property type="component" value="Unassembled WGS sequence"/>
</dbReference>
<protein>
    <submittedName>
        <fullName evidence="2">Uncharacterized protein</fullName>
    </submittedName>
</protein>
<gene>
    <name evidence="2" type="ORF">L3049_10550</name>
</gene>
<organism evidence="2 3">
    <name type="scientific">Paralabilibaculum antarcticum</name>
    <dbReference type="NCBI Taxonomy" id="2912572"/>
    <lineage>
        <taxon>Bacteria</taxon>
        <taxon>Pseudomonadati</taxon>
        <taxon>Bacteroidota</taxon>
        <taxon>Bacteroidia</taxon>
        <taxon>Marinilabiliales</taxon>
        <taxon>Marinifilaceae</taxon>
        <taxon>Paralabilibaculum</taxon>
    </lineage>
</organism>
<keyword evidence="1" id="KW-0472">Membrane</keyword>
<keyword evidence="3" id="KW-1185">Reference proteome</keyword>
<sequence length="124" mass="14278">MNLYTYWYFIVYSIYERFSHDKHFDIFATAFFSVFTGFLVIGIIGITLAFLNIEGVVLNSKGAVITGLPILLGNFIFFNQKDRQIRLHEVFKKNRSAKKDILSVLMTIASIIIFVIAARLNMEN</sequence>
<dbReference type="EMBL" id="JAKJSC010000001">
    <property type="protein sequence ID" value="MDE5418448.1"/>
    <property type="molecule type" value="Genomic_DNA"/>
</dbReference>
<keyword evidence="1" id="KW-0812">Transmembrane</keyword>
<accession>A0ABT5VSR7</accession>
<feature type="transmembrane region" description="Helical" evidence="1">
    <location>
        <begin position="101"/>
        <end position="120"/>
    </location>
</feature>
<comment type="caution">
    <text evidence="2">The sequence shown here is derived from an EMBL/GenBank/DDBJ whole genome shotgun (WGS) entry which is preliminary data.</text>
</comment>
<evidence type="ECO:0000256" key="1">
    <source>
        <dbReference type="SAM" id="Phobius"/>
    </source>
</evidence>